<evidence type="ECO:0000256" key="1">
    <source>
        <dbReference type="SAM" id="MobiDB-lite"/>
    </source>
</evidence>
<name>A0A9W8JJ98_9AGAR</name>
<organism evidence="2 3">
    <name type="scientific">Candolleomyces eurysporus</name>
    <dbReference type="NCBI Taxonomy" id="2828524"/>
    <lineage>
        <taxon>Eukaryota</taxon>
        <taxon>Fungi</taxon>
        <taxon>Dikarya</taxon>
        <taxon>Basidiomycota</taxon>
        <taxon>Agaricomycotina</taxon>
        <taxon>Agaricomycetes</taxon>
        <taxon>Agaricomycetidae</taxon>
        <taxon>Agaricales</taxon>
        <taxon>Agaricineae</taxon>
        <taxon>Psathyrellaceae</taxon>
        <taxon>Candolleomyces</taxon>
    </lineage>
</organism>
<dbReference type="AlphaFoldDB" id="A0A9W8JJ98"/>
<evidence type="ECO:0000313" key="3">
    <source>
        <dbReference type="Proteomes" id="UP001140091"/>
    </source>
</evidence>
<sequence length="180" mass="20517">MEPNNCLMMLTGFLLEPTKTNKDFVKKVVMKALEHSPSIIDWFNRNQAHLHPKLGLYPPILIPRTVTASTEVRSLTVNEHSNPQIIWRIYIHPPSLDTKLAAEFITLAKEIQYARIHGYGNAKRTDFQCGICRGRDHPTAICPLKSVQGFFNNDPNPTHPNNIIKTPPHQGQPPHRRHPL</sequence>
<keyword evidence="3" id="KW-1185">Reference proteome</keyword>
<feature type="non-terminal residue" evidence="2">
    <location>
        <position position="180"/>
    </location>
</feature>
<gene>
    <name evidence="2" type="ORF">H1R20_g1364</name>
</gene>
<dbReference type="Proteomes" id="UP001140091">
    <property type="component" value="Unassembled WGS sequence"/>
</dbReference>
<reference evidence="2" key="1">
    <citation type="submission" date="2022-06" db="EMBL/GenBank/DDBJ databases">
        <title>Genome Sequence of Candolleomyces eurysporus.</title>
        <authorList>
            <person name="Buettner E."/>
        </authorList>
    </citation>
    <scope>NUCLEOTIDE SEQUENCE</scope>
    <source>
        <strain evidence="2">VTCC 930004</strain>
    </source>
</reference>
<protein>
    <submittedName>
        <fullName evidence="2">Uncharacterized protein</fullName>
    </submittedName>
</protein>
<comment type="caution">
    <text evidence="2">The sequence shown here is derived from an EMBL/GenBank/DDBJ whole genome shotgun (WGS) entry which is preliminary data.</text>
</comment>
<accession>A0A9W8JJ98</accession>
<evidence type="ECO:0000313" key="2">
    <source>
        <dbReference type="EMBL" id="KAJ2935730.1"/>
    </source>
</evidence>
<feature type="region of interest" description="Disordered" evidence="1">
    <location>
        <begin position="152"/>
        <end position="180"/>
    </location>
</feature>
<dbReference type="EMBL" id="JANBPK010000371">
    <property type="protein sequence ID" value="KAJ2935730.1"/>
    <property type="molecule type" value="Genomic_DNA"/>
</dbReference>
<proteinExistence type="predicted"/>
<feature type="compositionally biased region" description="Polar residues" evidence="1">
    <location>
        <begin position="152"/>
        <end position="164"/>
    </location>
</feature>
<dbReference type="OrthoDB" id="3070652at2759"/>